<keyword evidence="2" id="KW-0325">Glycoprotein</keyword>
<feature type="domain" description="Immunoglobulin" evidence="5">
    <location>
        <begin position="3422"/>
        <end position="3495"/>
    </location>
</feature>
<gene>
    <name evidence="6" type="ORF">AsAng_0061670</name>
</gene>
<feature type="domain" description="Immunoglobulin" evidence="5">
    <location>
        <begin position="2403"/>
        <end position="2474"/>
    </location>
</feature>
<feature type="domain" description="Immunoglobulin" evidence="5">
    <location>
        <begin position="3163"/>
        <end position="3234"/>
    </location>
</feature>
<feature type="domain" description="Immunoglobulin" evidence="5">
    <location>
        <begin position="1657"/>
        <end position="1728"/>
    </location>
</feature>
<dbReference type="NCBIfam" id="TIGR04131">
    <property type="entry name" value="Bac_Flav_CTERM"/>
    <property type="match status" value="1"/>
</dbReference>
<feature type="domain" description="Immunoglobulin" evidence="5">
    <location>
        <begin position="1573"/>
        <end position="1648"/>
    </location>
</feature>
<dbReference type="Gene3D" id="2.60.40.740">
    <property type="match status" value="2"/>
</dbReference>
<dbReference type="Gene3D" id="2.60.40.10">
    <property type="entry name" value="Immunoglobulins"/>
    <property type="match status" value="18"/>
</dbReference>
<feature type="domain" description="Immunoglobulin" evidence="5">
    <location>
        <begin position="1242"/>
        <end position="1315"/>
    </location>
</feature>
<reference evidence="6" key="1">
    <citation type="submission" date="2022-09" db="EMBL/GenBank/DDBJ databases">
        <title>Aureispira anguillicida sp. nov., isolated from Leptocephalus of Japanese eel Anguilla japonica.</title>
        <authorList>
            <person name="Yuasa K."/>
            <person name="Mekata T."/>
            <person name="Ikunari K."/>
        </authorList>
    </citation>
    <scope>NUCLEOTIDE SEQUENCE</scope>
    <source>
        <strain evidence="6">EL160426</strain>
    </source>
</reference>
<proteinExistence type="predicted"/>
<evidence type="ECO:0000256" key="3">
    <source>
        <dbReference type="ARBA" id="ARBA00023319"/>
    </source>
</evidence>
<dbReference type="PANTHER" id="PTHR44427:SF1">
    <property type="entry name" value="CARCINOEMBRYONIC ANTIGEN-RELATED CELL ADHESION MOLECULE 1"/>
    <property type="match status" value="1"/>
</dbReference>
<dbReference type="InterPro" id="IPR026341">
    <property type="entry name" value="T9SS_type_B"/>
</dbReference>
<evidence type="ECO:0000256" key="1">
    <source>
        <dbReference type="ARBA" id="ARBA00022729"/>
    </source>
</evidence>
<dbReference type="InterPro" id="IPR003599">
    <property type="entry name" value="Ig_sub"/>
</dbReference>
<accession>A0A915YLM2</accession>
<dbReference type="InterPro" id="IPR013783">
    <property type="entry name" value="Ig-like_fold"/>
</dbReference>
<feature type="domain" description="Immunoglobulin" evidence="5">
    <location>
        <begin position="4098"/>
        <end position="4169"/>
    </location>
</feature>
<feature type="domain" description="Immunoglobulin" evidence="5">
    <location>
        <begin position="2914"/>
        <end position="2985"/>
    </location>
</feature>
<dbReference type="SMART" id="SM00409">
    <property type="entry name" value="IG"/>
    <property type="match status" value="14"/>
</dbReference>
<dbReference type="EMBL" id="AP026867">
    <property type="protein sequence ID" value="BDS15383.1"/>
    <property type="molecule type" value="Genomic_DNA"/>
</dbReference>
<evidence type="ECO:0000313" key="6">
    <source>
        <dbReference type="EMBL" id="BDS15383.1"/>
    </source>
</evidence>
<organism evidence="6 7">
    <name type="scientific">Aureispira anguillae</name>
    <dbReference type="NCBI Taxonomy" id="2864201"/>
    <lineage>
        <taxon>Bacteria</taxon>
        <taxon>Pseudomonadati</taxon>
        <taxon>Bacteroidota</taxon>
        <taxon>Saprospiria</taxon>
        <taxon>Saprospirales</taxon>
        <taxon>Saprospiraceae</taxon>
        <taxon>Aureispira</taxon>
    </lineage>
</organism>
<dbReference type="Pfam" id="PF13585">
    <property type="entry name" value="CHU_C"/>
    <property type="match status" value="1"/>
</dbReference>
<feature type="domain" description="Immunoglobulin" evidence="5">
    <location>
        <begin position="1156"/>
        <end position="1229"/>
    </location>
</feature>
<feature type="signal peptide" evidence="4">
    <location>
        <begin position="1"/>
        <end position="25"/>
    </location>
</feature>
<dbReference type="RefSeq" id="WP_264790543.1">
    <property type="nucleotide sequence ID" value="NZ_AP026867.1"/>
</dbReference>
<dbReference type="Pfam" id="PF19081">
    <property type="entry name" value="Ig_7"/>
    <property type="match status" value="11"/>
</dbReference>
<feature type="domain" description="Immunoglobulin" evidence="5">
    <location>
        <begin position="4181"/>
        <end position="4256"/>
    </location>
</feature>
<dbReference type="PANTHER" id="PTHR44427">
    <property type="entry name" value="CARCINOEMBRYONIC ANTIGEN-RELATED CELL ADHESION MOLECULE 19"/>
    <property type="match status" value="1"/>
</dbReference>
<sequence length="5402" mass="560048">MQTKIHSFVWALCCFLCWNIATLNAQTPTLTNATPLEGFAGEQVCFPVTFVNTGAIGYGPYVRLIIPPGFTFNSATFSGAAQTVQNLGTIGPGAGNNFVLDPIAQSNTSSTTNDTIFAPVGSGVILLEYPVGAMIQGGASLVSEVCITIDPAATVGVPVDICVQGMYKFGDSPTGTNGSIAGASVCESISPVLFQFEKRVNGLNNNSVFNVVPGGGTGLCHVHQYQLNVDIAASGTLNGPITITDILPSELSYLGNISLPTGCLATEPPIGGTGGTLTVTCSGNYAGSTANIDMQVTFDAAVIDTLNEAICDNATINNTASINASGSPVQNDTVAAHITHVNLEHTNNAGTPVLVGQTILYTIDFNITEYTAGLNAATITFVVPDGMVYNPASLTWGGAAVAPANVTVVAGPGTGSTVTVDIHAQQGANILPCASAALEYTADVNQTYNNGDPVLSRDGLTNTSSITYNLVEGATACTSSDDSPIDIIGISFQKTVNNNPPTGAGRNGQWWPGDVVQYRLELQVPSLDLDDVVITDFFPLPIHDVLSLASTFGTDVRFDPASCWTNPPLSYTRDAATNSLILDFGDLSDAVTGGCVDIVLLIDIPITTIPFANGLSHSNFMQVNSDNSTGDNVTNNLFTLIQVGAPDLELTKGIVSSDNPNASISPVVNPPNGNITNIDAGDQIFFDLTVANNGNAPGYDLQVRDVAPPELTNCALVAPNPVVDAGNNPMTFTGGFTGNTLTINLAAPTDSIAFVNAPSNNDLITISYVCDAITGLEGGTQMLNTAEVDWASERGGSKFSPVNDQATVQAANPTMNKVVDYILPNYSGTNTRASIGEVIAYEVQLNVPEGNLNNVTLVDQLDEGLAFVAVDSIVICNSSGNINITTSIGGGFANVQSAAAISNLGANPEQQDRVLTLDFGNLQNLDTDNIEDTIKVYYRTIVINHATNFNGEQVRNRARLEWDNPNSPGNRSSLTDRAAFVTIVEPQLEISKTFTPNEVLPGNNSFVTITVRNPVTSTAPAFDVSLTDLLPLGMTFVSGFSAGGTANITTAPVNGGGTITAHWDTINVGEVYSMTFEVQASSSITPCFTLTNCANITWESIAEVDEPNMPTAFSSNLGIKRSGNTGGLGGIANTYTQDSCADLDVVIDNTFDPFITANTPLCEGDRVVLSVQQYNGNIVRYNWTGPGVPAGFNNYELVLDPVTVSDTGTYFVYVELDGCITDTSNFFVLELRPKPATPVIIPGDTTLCEGTSLQFSTTTVANSYTWTGPNGFSANSSTTQLISPITFADAGMYTLYTTNNQGCNSDPVSTNLMVRSRPTAPSFANNTPICSGDNMILTANSSAASYQWIAPNGQDTFTTSNVLSISATNPFYIAGNWTLAIMDANGCISLPSTAANVSINATPVSPSTANSGPICEGENVTLTVNSVVGATYAWYTDAALTNLVAATQHPVISGLTATNSPDTFYVQINSNGCLSATGFTVVQINPNPTPVNPSYNPLCFGDTIFLFANATATSYNWVGPNGFVSMDQNPAIANSSALNAGSYTLNITDSNGCSGSGIVQVAVEDRPITPSITTNSPLCEGGAITLTVAPYTGTTVQYAWTTPTGLVSTGVPSLIVNNATATDSGQYSVVVTVDGCVSLADSINIIVNSNPAAPNVPANSTICEGESLSLTTTTIANRYTWTGPNGFSATIPNPPAINPVSSLDAGIYSLIVQDFNGCSSPPANTVVAVDTAPSSPALTTNSPICIGDNLVLTTGTTAASYRWTAPNGADTTTTTATITIPSTSSLYQSGNWSLVVINGNGCLSAGSLPVGVAINSIPTTTLASNNGPVCSGGTAELTAGLQSGASYAWYTDAGGQNQFSSFRTPTVTNLTNDSTFYLVVTVNGCSGSLDSTLVSVHPIPSAPNVPANFAVCEGDGISLTTTTVASAYQWTGPNGFSSTQQHPTVISNASALNSGSYTLSIIDFNGCSSPSANTVVAVDTAPTSPALTTNSPICIGDNLVLTTGTTAASYRWTAPNGADTTTTTATITIPSTSSLYQSGNWNLAVINGNGCLSAGSLPVGVAINSIPTTTLASNNGPVCSGGTAELTAGLQSGASYAWYTDAGGQNQFSSLRTPTVINLTNDSTFYLVVTVNGCSGSLDSTLVSVHPIPSAPNVPANFAVCEGDGISLTTTTVASAYQWTGSNGFSSTQQHPTVISNASALNSGSYTLSIIDFNGCSSPSANTVVAVDTAPTSPALTTNSPICIGDNLVLTTGTTAASYRWTAPNGADTTTTTATITIPPTSSLYQSGNWNLAVINGNGCVSAPSLSVHVMINNGQTTAAFNNGPVCLGNTVLLTTTTISGALYEWYSDAALTNLISTQQNPTISNITTDSTFYLVVTVNGCVATAVSTTVLLHAIPMTPSLPANFTVCEGEVIALTTGTTASNYNWTGPNGFTSNLQQPPVIDPATVANAGLYTLSIIDANGCQSRDTTVDVTVNTAPIAPVLTNNSALCYGDTLILSTTASADTFRWVSPNGIDTITTIGSLTIYPTNVTYYQSGNWTLTTKVGNNCPSQQSGNSSVVINATTTAPIASNNGPVCIGGDVILSTPSAPGAFYQWYTDAALTNLMATTPSFTATNITQDSTFYLVVTVNGCTSLAAATTVAVIGQPAGAAVPADFAVCEGESIVLTTSTIADSYAWTGPNGFNSTLQNPPVISSATLNDSGAYHLVVVYANGCVSMDTMVRVTVNGNPPVPNINSNSPLCFGDTLALYSSAHCGQSQWIGPNGNSATTLGTPGGGNVLWTIGSATSIPATNANYLSGDWSMICIDTLTGCRAESNPIPVIIHANPDTPQVFNPGPVCMGGMAQLNTAFLTGASYAWYSDVGLTNLVATTQNPTIANITSDTTWYLVVTVNGCSSVAGSTTVTVRAIPSTPSIPADFAVCEGAAITLSTSTSSASYHWTGPNGFTSNLQNPVVITNATLADAGTYTLFTIDGNGCQSADTTVDVTVDNLPTTPILSSNSSICEGDTLVLRTTAIAANYSWMAPDGSTRTTPTANLNILPTDSLYQSGNWSLMLSNGAGCNSMASAMEQVVINSRPTQPALFNTGPVCMGGMAQLNTAFLTGASYAWYSDAGLTNLVATTQNPTIVNITSDTTWYLVVTVNGCSSVAGSTTVTVRAIPSTPSIPADFAVCEGAAITLSTSTSSASYHWTGPNGFTSNLQNPVVITNATLADAGTYTLFTIDGNGCQSADTTVTITVNATPPVPVIMTNSPICFGDTLNLSSSANCGQVQWIGPNGNSAATLGTPGGGNVLWTLGNSTQIPSTNANYLPGNWQMICIDTLTGCRSESNTTNVTIHPIPVVEALNNGSICVGEDGGLSATFITGGTYQWYSDAALTNLVATSRTPIISNMVTTTTYYVIATVNGCESLVDSTTIVVNPRPITPVPTYTPLCQLDTLFLQSNAIGSIAAYSWTGPNGFTSNLANPVIPNIASSNAGSYVLTVRDSMGCQAVGTVEVTIYPKPQTPTITHNAPFCEGTANLTLSTSSYFGTSVQYIWTLPNGGIDTTLVPMLTLPNATTNDTGQYRLEVLVDGCKSLSGATIIQIYAIPATPAVPADFAVCEGDAIVLNTITTATGYFWTGPNGFQSNLQNPTVLSATTADSGRYQLSITNVWGCQSLDSAVQVTVNNNPPIATITSNSPLCFGDTLRLSSSANCGQAQWIGPNGNSAGTLGAPGGGNVLWTLGSSTQISATNPNYLSGNWYMICIDTLTGCRSRSNAITVDIAPIPMTPAVFNNSPICIGEQVQLSTATIAGASYAWYSDSLLTNLIATTQNPTISNITTDSTFYLVTTINGCASLAGATTVQVFARPATPSVPADFAVCEGDNIVLTTGTIAASYDWTGPNGFQSNLQNPAVVNATRIDSGTYTLSIIDANGCQSADTTVHITVNANPLQPVLSSNASICEGDTLALTTTATATNYRWIAPNGADTVTSVARLELLASSPFYQAGNWKLVVTNANGCESMLSNVTLVTIHAIPAAQAVFNDGPICAGTSVNLFTSFIAGATYEWYADSLLTTLVATTQNPTINNITTDSTFYLVITVNGCVSTAGSTRVNLHPQPTTPNVPANITVCEGDAIVLTTTTNASTYVWTGPNGFNSNQQSPTAIATATVLDSGLYHLYVINANGCRSEDTTVQVLVNPRPARPLIIANNSPICEGSDLILSANAGAVGLSYEWFNAMNVSVGTGQTLTITGATVANTGDYYVVTSLNGCLSMASNPTSVVVDPIPTAIAYAGSDINLCNEFTTSLDATIPTAATGFWTTSSGATIANPSLANSAIYNLPTGISTFYWTLSNGACIDFSVDSIVVDVTPASTDIANAGLDQNLCGQTLATLAATTPVLGTGRWTQDATQAGQGVLITNPTNPTTTVTGLQQGNSYNFIWTLSNGNCIDYSTDIVQVTIDVAPPDHAYAGTDILLCNQNTANLSAFGSQYGTGYWTTSSSATIIDPTLANTVVTNLPQDTSILVWMLSNGTCQNYSADTVLLVVSTTTDTADAGLNQVICSVNAVNLAAIAPSSGIGTWSQTATQAAQGVVIVNPTNPNTQVVGLGAGTTYAFTWTLSNGTCQDYSSDITTIAVNATPPDNAFAGNDINLCGVTTTTNLAASVPTIATGFWTTTSTATISNPTQPHSTVSGLAMGTNVFIWTLSSGSCTDYDNDTLLITVTAPSSDVANAGLDSAYCGQSIIALNATAPSVGGGYWSQTPSQASLGAVIDNPTDTATTVSNLTAGITYRFIWTLTNGGCVDYSSDEVLITIDVLPSNVAYAGEDTVLCGGNAVQLDGLAPPLGSGFWTSFDSTTIVTPIDHNSLVVNINEDTTTYYWTLSNGACIDYSMDSVTVIISPVSSDLAFAGYDEVLCGVDSIILAGGTPTTSTGLWTQSAGQASQGIVITDPTNPNSSVTGIQVGQVYTFTWTLSTLGCADFSTDDVVYTIHALPAEVAYAGPDIILCNGNAVNMDATQPIFSTGIWSSNSSAVIVNPTLNNSNIVNLPIDTIEFYWALSNGSCTDYSIDTMLIIVTPTLAIDTANAGLDINICNADTAHLMAITPSIATGRWTQPASQSSQGVIIADATAAATVTSGLQLDSTYTFTWSVSNGPCQDYDSESIIVTVSALPTDAAYAGEDFVVCGIDTAVVNATPPSVGTGLWTTASTATIVTPPNTRTEVLNLGLGTNAFVWTLSNGACRDYSMDTIVITMDSAPIANADSFAIIYNSAGNTVDVIPNDNLNNNWNITITESIESGTLTNLGNGEFDLILQDVLVDQQFIYQLCNPNCPAIYCDTALVIVDVQGGTDCNFPNMITPNNDDANETFIVPCLEGLEGTKFVVFNRWGDVIYENDNYKNDWGGTHHGKPVPDATYFYLMELSDGQKFQGFVEVRR</sequence>
<evidence type="ECO:0000313" key="7">
    <source>
        <dbReference type="Proteomes" id="UP001060919"/>
    </source>
</evidence>
<feature type="domain" description="Immunoglobulin" evidence="5">
    <location>
        <begin position="2653"/>
        <end position="2724"/>
    </location>
</feature>
<keyword evidence="1 4" id="KW-0732">Signal</keyword>
<name>A0A915YLM2_9BACT</name>
<feature type="domain" description="Immunoglobulin" evidence="5">
    <location>
        <begin position="3590"/>
        <end position="3662"/>
    </location>
</feature>
<protein>
    <submittedName>
        <fullName evidence="6">Gliding motility-associated C-terminal domain-containing protein</fullName>
    </submittedName>
</protein>
<dbReference type="Proteomes" id="UP001060919">
    <property type="component" value="Chromosome"/>
</dbReference>
<dbReference type="InterPro" id="IPR044023">
    <property type="entry name" value="Ig_7"/>
</dbReference>
<feature type="chain" id="PRO_5036860615" evidence="4">
    <location>
        <begin position="26"/>
        <end position="5402"/>
    </location>
</feature>
<feature type="domain" description="Immunoglobulin" evidence="5">
    <location>
        <begin position="3850"/>
        <end position="3920"/>
    </location>
</feature>
<keyword evidence="3" id="KW-0393">Immunoglobulin domain</keyword>
<feature type="domain" description="Immunoglobulin" evidence="5">
    <location>
        <begin position="3503"/>
        <end position="3580"/>
    </location>
</feature>
<evidence type="ECO:0000259" key="5">
    <source>
        <dbReference type="SMART" id="SM00409"/>
    </source>
</evidence>
<keyword evidence="7" id="KW-1185">Reference proteome</keyword>
<dbReference type="InterPro" id="IPR050831">
    <property type="entry name" value="CEA_cell_adhesion"/>
</dbReference>
<dbReference type="KEGG" id="aup:AsAng_0061670"/>
<dbReference type="InterPro" id="IPR001434">
    <property type="entry name" value="OmcB-like_DUF11"/>
</dbReference>
<evidence type="ECO:0000256" key="4">
    <source>
        <dbReference type="SAM" id="SignalP"/>
    </source>
</evidence>
<dbReference type="Pfam" id="PF01345">
    <property type="entry name" value="DUF11"/>
    <property type="match status" value="1"/>
</dbReference>
<evidence type="ECO:0000256" key="2">
    <source>
        <dbReference type="ARBA" id="ARBA00023180"/>
    </source>
</evidence>